<gene>
    <name evidence="1" type="ORF">BofuT4_P152010.1</name>
</gene>
<organism evidence="1 2">
    <name type="scientific">Botryotinia fuckeliana (strain T4)</name>
    <name type="common">Noble rot fungus</name>
    <name type="synonym">Botrytis cinerea</name>
    <dbReference type="NCBI Taxonomy" id="999810"/>
    <lineage>
        <taxon>Eukaryota</taxon>
        <taxon>Fungi</taxon>
        <taxon>Dikarya</taxon>
        <taxon>Ascomycota</taxon>
        <taxon>Pezizomycotina</taxon>
        <taxon>Leotiomycetes</taxon>
        <taxon>Helotiales</taxon>
        <taxon>Sclerotiniaceae</taxon>
        <taxon>Botrytis</taxon>
    </lineage>
</organism>
<dbReference type="EMBL" id="FQ790358">
    <property type="protein sequence ID" value="CCD56069.1"/>
    <property type="molecule type" value="Genomic_DNA"/>
</dbReference>
<dbReference type="InParanoid" id="G2YWS1"/>
<evidence type="ECO:0000313" key="2">
    <source>
        <dbReference type="Proteomes" id="UP000008177"/>
    </source>
</evidence>
<accession>G2YWS1</accession>
<protein>
    <submittedName>
        <fullName evidence="1">Uncharacterized protein</fullName>
    </submittedName>
</protein>
<proteinExistence type="predicted"/>
<evidence type="ECO:0000313" key="1">
    <source>
        <dbReference type="EMBL" id="CCD56069.1"/>
    </source>
</evidence>
<name>G2YWS1_BOTF4</name>
<dbReference type="Proteomes" id="UP000008177">
    <property type="component" value="Unplaced contigs"/>
</dbReference>
<reference evidence="2" key="1">
    <citation type="journal article" date="2011" name="PLoS Genet.">
        <title>Genomic analysis of the necrotrophic fungal pathogens Sclerotinia sclerotiorum and Botrytis cinerea.</title>
        <authorList>
            <person name="Amselem J."/>
            <person name="Cuomo C.A."/>
            <person name="van Kan J.A."/>
            <person name="Viaud M."/>
            <person name="Benito E.P."/>
            <person name="Couloux A."/>
            <person name="Coutinho P.M."/>
            <person name="de Vries R.P."/>
            <person name="Dyer P.S."/>
            <person name="Fillinger S."/>
            <person name="Fournier E."/>
            <person name="Gout L."/>
            <person name="Hahn M."/>
            <person name="Kohn L."/>
            <person name="Lapalu N."/>
            <person name="Plummer K.M."/>
            <person name="Pradier J.M."/>
            <person name="Quevillon E."/>
            <person name="Sharon A."/>
            <person name="Simon A."/>
            <person name="ten Have A."/>
            <person name="Tudzynski B."/>
            <person name="Tudzynski P."/>
            <person name="Wincker P."/>
            <person name="Andrew M."/>
            <person name="Anthouard V."/>
            <person name="Beever R.E."/>
            <person name="Beffa R."/>
            <person name="Benoit I."/>
            <person name="Bouzid O."/>
            <person name="Brault B."/>
            <person name="Chen Z."/>
            <person name="Choquer M."/>
            <person name="Collemare J."/>
            <person name="Cotton P."/>
            <person name="Danchin E.G."/>
            <person name="Da Silva C."/>
            <person name="Gautier A."/>
            <person name="Giraud C."/>
            <person name="Giraud T."/>
            <person name="Gonzalez C."/>
            <person name="Grossetete S."/>
            <person name="Guldener U."/>
            <person name="Henrissat B."/>
            <person name="Howlett B.J."/>
            <person name="Kodira C."/>
            <person name="Kretschmer M."/>
            <person name="Lappartient A."/>
            <person name="Leroch M."/>
            <person name="Levis C."/>
            <person name="Mauceli E."/>
            <person name="Neuveglise C."/>
            <person name="Oeser B."/>
            <person name="Pearson M."/>
            <person name="Poulain J."/>
            <person name="Poussereau N."/>
            <person name="Quesneville H."/>
            <person name="Rascle C."/>
            <person name="Schumacher J."/>
            <person name="Segurens B."/>
            <person name="Sexton A."/>
            <person name="Silva E."/>
            <person name="Sirven C."/>
            <person name="Soanes D.M."/>
            <person name="Talbot N.J."/>
            <person name="Templeton M."/>
            <person name="Yandava C."/>
            <person name="Yarden O."/>
            <person name="Zeng Q."/>
            <person name="Rollins J.A."/>
            <person name="Lebrun M.H."/>
            <person name="Dickman M."/>
        </authorList>
    </citation>
    <scope>NUCLEOTIDE SEQUENCE [LARGE SCALE GENOMIC DNA]</scope>
    <source>
        <strain evidence="2">T4</strain>
    </source>
</reference>
<sequence>MTSTSSAPLITPWHFPYHPLLWRPHLQHLKICHFENRETILKPLKTMPK</sequence>
<dbReference type="AlphaFoldDB" id="G2YWS1"/>
<dbReference type="HOGENOM" id="CLU_3142939_0_0_1"/>